<dbReference type="Proteomes" id="UP000201907">
    <property type="component" value="Segment"/>
</dbReference>
<name>A0A127KNJ4_9CAUD</name>
<evidence type="ECO:0008006" key="3">
    <source>
        <dbReference type="Google" id="ProtNLM"/>
    </source>
</evidence>
<dbReference type="EMBL" id="KU310944">
    <property type="protein sequence ID" value="AMO43672.1"/>
    <property type="molecule type" value="Genomic_DNA"/>
</dbReference>
<dbReference type="GeneID" id="28802023"/>
<protein>
    <recommendedName>
        <fullName evidence="3">Tail tubular protein A</fullName>
    </recommendedName>
</protein>
<proteinExistence type="predicted"/>
<gene>
    <name evidence="1" type="ORF">C171_00480</name>
</gene>
<dbReference type="InterPro" id="IPR033767">
    <property type="entry name" value="Tail_Gp11"/>
</dbReference>
<sequence length="184" mass="20720">MTLLEAVNTCLSALGESRVTSTTVVHPTVDLVLSTIAMKQRQLLERGWWFNMSHVTMYPSTTGEMEYPANAIAIVGDEGEIFVPRGGMLFDMDNNTQYFTEPKSMTVAYNLDFEDLPECAANVVMTRAAQEVYSGDLGPDAAVQRLQGLEIMSFAEMELQHMRNRRYSTKQRRGWGRLVRALRG</sequence>
<accession>A0A127KNJ4</accession>
<dbReference type="Pfam" id="PF17212">
    <property type="entry name" value="Tube"/>
    <property type="match status" value="1"/>
</dbReference>
<organism evidence="1 2">
    <name type="scientific">Pseudomonas phage YMC11/06/C171_PPU_BP</name>
    <dbReference type="NCBI Taxonomy" id="1777063"/>
    <lineage>
        <taxon>Viruses</taxon>
        <taxon>Duplodnaviria</taxon>
        <taxon>Heunggongvirae</taxon>
        <taxon>Uroviricota</taxon>
        <taxon>Caudoviricetes</taxon>
        <taxon>Autographivirales</taxon>
        <taxon>Autoscriptoviridae</taxon>
        <taxon>Corkvirinae</taxon>
        <taxon>Kantovirus</taxon>
        <taxon>Kantovirus C171</taxon>
    </lineage>
</organism>
<dbReference type="KEGG" id="vg:28802023"/>
<evidence type="ECO:0000313" key="2">
    <source>
        <dbReference type="Proteomes" id="UP000201907"/>
    </source>
</evidence>
<keyword evidence="2" id="KW-1185">Reference proteome</keyword>
<reference evidence="1 2" key="1">
    <citation type="submission" date="2015-12" db="EMBL/GenBank/DDBJ databases">
        <title>Complete Genome Sequence of the Pseudomonas putida phage YMC11/06/C171_PPU_BP.</title>
        <authorList>
            <person name="Jeon J."/>
            <person name="Yong D."/>
            <person name="Lee K."/>
        </authorList>
    </citation>
    <scope>NUCLEOTIDE SEQUENCE [LARGE SCALE GENOMIC DNA]</scope>
</reference>
<dbReference type="RefSeq" id="YP_009275066.1">
    <property type="nucleotide sequence ID" value="NC_030923.1"/>
</dbReference>
<evidence type="ECO:0000313" key="1">
    <source>
        <dbReference type="EMBL" id="AMO43672.1"/>
    </source>
</evidence>
<dbReference type="OrthoDB" id="8156at10239"/>